<protein>
    <recommendedName>
        <fullName evidence="2">DUF4817 domain-containing protein</fullName>
    </recommendedName>
</protein>
<gene>
    <name evidence="3" type="ORF">NQ318_015514</name>
</gene>
<comment type="caution">
    <text evidence="3">The sequence shown here is derived from an EMBL/GenBank/DDBJ whole genome shotgun (WGS) entry which is preliminary data.</text>
</comment>
<organism evidence="3 4">
    <name type="scientific">Aromia moschata</name>
    <dbReference type="NCBI Taxonomy" id="1265417"/>
    <lineage>
        <taxon>Eukaryota</taxon>
        <taxon>Metazoa</taxon>
        <taxon>Ecdysozoa</taxon>
        <taxon>Arthropoda</taxon>
        <taxon>Hexapoda</taxon>
        <taxon>Insecta</taxon>
        <taxon>Pterygota</taxon>
        <taxon>Neoptera</taxon>
        <taxon>Endopterygota</taxon>
        <taxon>Coleoptera</taxon>
        <taxon>Polyphaga</taxon>
        <taxon>Cucujiformia</taxon>
        <taxon>Chrysomeloidea</taxon>
        <taxon>Cerambycidae</taxon>
        <taxon>Cerambycinae</taxon>
        <taxon>Callichromatini</taxon>
        <taxon>Aromia</taxon>
    </lineage>
</organism>
<dbReference type="InterPro" id="IPR032135">
    <property type="entry name" value="DUF4817"/>
</dbReference>
<proteinExistence type="predicted"/>
<reference evidence="3" key="1">
    <citation type="journal article" date="2023" name="Insect Mol. Biol.">
        <title>Genome sequencing provides insights into the evolution of gene families encoding plant cell wall-degrading enzymes in longhorned beetles.</title>
        <authorList>
            <person name="Shin N.R."/>
            <person name="Okamura Y."/>
            <person name="Kirsch R."/>
            <person name="Pauchet Y."/>
        </authorList>
    </citation>
    <scope>NUCLEOTIDE SEQUENCE</scope>
    <source>
        <strain evidence="3">AMC_N1</strain>
    </source>
</reference>
<keyword evidence="1" id="KW-0812">Transmembrane</keyword>
<evidence type="ECO:0000313" key="3">
    <source>
        <dbReference type="EMBL" id="KAJ8941038.1"/>
    </source>
</evidence>
<dbReference type="Pfam" id="PF16087">
    <property type="entry name" value="DUF4817"/>
    <property type="match status" value="1"/>
</dbReference>
<feature type="transmembrane region" description="Helical" evidence="1">
    <location>
        <begin position="185"/>
        <end position="214"/>
    </location>
</feature>
<name>A0AAV8XRE3_9CUCU</name>
<sequence>MGHNLNELGAAEPIKQFRGITARSVVGKAAARDLVKFRRVGGPISVANMVWTGVHQSFAVCAYFENNRFVIAKQRSFRRRFDIPRNNAVPNANTIRSWVQQLEETGTTLRRDKYGRRRSIRTQDNVHLVSAAIEQSPTRSVRRHAVALGISGRSLRRILHFDLNFHPYKIMMVQELSPADHSTCVFVILFGSLFLFGFGPHLAVAFLAGLRYILES</sequence>
<dbReference type="PANTHER" id="PTHR47326:SF1">
    <property type="entry name" value="HTH PSQ-TYPE DOMAIN-CONTAINING PROTEIN"/>
    <property type="match status" value="1"/>
</dbReference>
<evidence type="ECO:0000256" key="1">
    <source>
        <dbReference type="SAM" id="Phobius"/>
    </source>
</evidence>
<dbReference type="Proteomes" id="UP001162162">
    <property type="component" value="Unassembled WGS sequence"/>
</dbReference>
<keyword evidence="1" id="KW-1133">Transmembrane helix</keyword>
<evidence type="ECO:0000259" key="2">
    <source>
        <dbReference type="Pfam" id="PF16087"/>
    </source>
</evidence>
<dbReference type="PANTHER" id="PTHR47326">
    <property type="entry name" value="TRANSPOSABLE ELEMENT TC3 TRANSPOSASE-LIKE PROTEIN"/>
    <property type="match status" value="1"/>
</dbReference>
<keyword evidence="4" id="KW-1185">Reference proteome</keyword>
<feature type="domain" description="DUF4817" evidence="2">
    <location>
        <begin position="52"/>
        <end position="108"/>
    </location>
</feature>
<accession>A0AAV8XRE3</accession>
<dbReference type="AlphaFoldDB" id="A0AAV8XRE3"/>
<evidence type="ECO:0000313" key="4">
    <source>
        <dbReference type="Proteomes" id="UP001162162"/>
    </source>
</evidence>
<keyword evidence="1" id="KW-0472">Membrane</keyword>
<dbReference type="EMBL" id="JAPWTK010000391">
    <property type="protein sequence ID" value="KAJ8941038.1"/>
    <property type="molecule type" value="Genomic_DNA"/>
</dbReference>